<sequence>MKKNLLQAGIFSFLLANSVFAHNIQLNVSLPAVNVTKDGELVVKGKEIIYKNWSSGELVGKVRIVQHIAGRTSVKEKNEALMTAIRQANFDRTKYQTTTIVNADDAIVATGIFVKNSVESGKLDNPHSLVVLDQKSRVKNAWGLKAKESFIAVLDKNGKVQFVSEGKLSPTQVQQVIDLTKQLVAQ</sequence>
<dbReference type="InterPro" id="IPR006513">
    <property type="entry name" value="YtfJ_HI0045"/>
</dbReference>
<keyword evidence="3" id="KW-1185">Reference proteome</keyword>
<dbReference type="RefSeq" id="WP_124210826.1">
    <property type="nucleotide sequence ID" value="NZ_CP016615.1"/>
</dbReference>
<accession>A0A3N4VT27</accession>
<name>A0A3N4VT27_9PAST</name>
<dbReference type="AlphaFoldDB" id="A0A3N4VT27"/>
<evidence type="ECO:0000256" key="1">
    <source>
        <dbReference type="SAM" id="SignalP"/>
    </source>
</evidence>
<dbReference type="OrthoDB" id="5689995at2"/>
<dbReference type="NCBIfam" id="TIGR01626">
    <property type="entry name" value="ytfJ_HI0045"/>
    <property type="match status" value="1"/>
</dbReference>
<evidence type="ECO:0008006" key="4">
    <source>
        <dbReference type="Google" id="ProtNLM"/>
    </source>
</evidence>
<organism evidence="2 3">
    <name type="scientific">Vespertiliibacter pulmonis</name>
    <dbReference type="NCBI Taxonomy" id="1443036"/>
    <lineage>
        <taxon>Bacteria</taxon>
        <taxon>Pseudomonadati</taxon>
        <taxon>Pseudomonadota</taxon>
        <taxon>Gammaproteobacteria</taxon>
        <taxon>Pasteurellales</taxon>
        <taxon>Pasteurellaceae</taxon>
        <taxon>Vespertiliibacter</taxon>
    </lineage>
</organism>
<protein>
    <recommendedName>
        <fullName evidence="4">Transcriptional regulator</fullName>
    </recommendedName>
</protein>
<feature type="chain" id="PRO_5018309103" description="Transcriptional regulator" evidence="1">
    <location>
        <begin position="22"/>
        <end position="186"/>
    </location>
</feature>
<proteinExistence type="predicted"/>
<dbReference type="Pfam" id="PF09695">
    <property type="entry name" value="YtfJ_HI0045"/>
    <property type="match status" value="1"/>
</dbReference>
<dbReference type="EMBL" id="RKQP01000001">
    <property type="protein sequence ID" value="RPE86282.1"/>
    <property type="molecule type" value="Genomic_DNA"/>
</dbReference>
<dbReference type="Proteomes" id="UP000281691">
    <property type="component" value="Unassembled WGS sequence"/>
</dbReference>
<evidence type="ECO:0000313" key="3">
    <source>
        <dbReference type="Proteomes" id="UP000281691"/>
    </source>
</evidence>
<comment type="caution">
    <text evidence="2">The sequence shown here is derived from an EMBL/GenBank/DDBJ whole genome shotgun (WGS) entry which is preliminary data.</text>
</comment>
<gene>
    <name evidence="2" type="ORF">EDC46_0677</name>
</gene>
<keyword evidence="1" id="KW-0732">Signal</keyword>
<evidence type="ECO:0000313" key="2">
    <source>
        <dbReference type="EMBL" id="RPE86282.1"/>
    </source>
</evidence>
<reference evidence="2 3" key="1">
    <citation type="submission" date="2018-11" db="EMBL/GenBank/DDBJ databases">
        <title>Genomic Encyclopedia of Type Strains, Phase IV (KMG-IV): sequencing the most valuable type-strain genomes for metagenomic binning, comparative biology and taxonomic classification.</title>
        <authorList>
            <person name="Goeker M."/>
        </authorList>
    </citation>
    <scope>NUCLEOTIDE SEQUENCE [LARGE SCALE GENOMIC DNA]</scope>
    <source>
        <strain evidence="2 3">DSM 27238</strain>
    </source>
</reference>
<feature type="signal peptide" evidence="1">
    <location>
        <begin position="1"/>
        <end position="21"/>
    </location>
</feature>